<sequence length="76" mass="9125">MQYLKDKSRQYVYKVYAKILKEDAPVITNRKERIKKHLQECEHFWNKHGKKATEDILKNCASEEEIEEIEVSSQNN</sequence>
<organism evidence="1 2">
    <name type="scientific">Racocetra fulgida</name>
    <dbReference type="NCBI Taxonomy" id="60492"/>
    <lineage>
        <taxon>Eukaryota</taxon>
        <taxon>Fungi</taxon>
        <taxon>Fungi incertae sedis</taxon>
        <taxon>Mucoromycota</taxon>
        <taxon>Glomeromycotina</taxon>
        <taxon>Glomeromycetes</taxon>
        <taxon>Diversisporales</taxon>
        <taxon>Gigasporaceae</taxon>
        <taxon>Racocetra</taxon>
    </lineage>
</organism>
<evidence type="ECO:0000313" key="2">
    <source>
        <dbReference type="Proteomes" id="UP000789396"/>
    </source>
</evidence>
<dbReference type="EMBL" id="CAJVPZ010000863">
    <property type="protein sequence ID" value="CAG8478222.1"/>
    <property type="molecule type" value="Genomic_DNA"/>
</dbReference>
<dbReference type="OrthoDB" id="2437647at2759"/>
<evidence type="ECO:0000313" key="1">
    <source>
        <dbReference type="EMBL" id="CAG8478222.1"/>
    </source>
</evidence>
<protein>
    <submittedName>
        <fullName evidence="1">13619_t:CDS:1</fullName>
    </submittedName>
</protein>
<name>A0A9N8WAZ9_9GLOM</name>
<accession>A0A9N8WAZ9</accession>
<comment type="caution">
    <text evidence="1">The sequence shown here is derived from an EMBL/GenBank/DDBJ whole genome shotgun (WGS) entry which is preliminary data.</text>
</comment>
<keyword evidence="2" id="KW-1185">Reference proteome</keyword>
<gene>
    <name evidence="1" type="ORF">RFULGI_LOCUS1424</name>
</gene>
<dbReference type="AlphaFoldDB" id="A0A9N8WAZ9"/>
<proteinExistence type="predicted"/>
<reference evidence="1" key="1">
    <citation type="submission" date="2021-06" db="EMBL/GenBank/DDBJ databases">
        <authorList>
            <person name="Kallberg Y."/>
            <person name="Tangrot J."/>
            <person name="Rosling A."/>
        </authorList>
    </citation>
    <scope>NUCLEOTIDE SEQUENCE</scope>
    <source>
        <strain evidence="1">IN212</strain>
    </source>
</reference>
<dbReference type="Proteomes" id="UP000789396">
    <property type="component" value="Unassembled WGS sequence"/>
</dbReference>